<gene>
    <name evidence="3" type="ORF">ACFPN6_07885</name>
</gene>
<keyword evidence="2" id="KW-1133">Transmembrane helix</keyword>
<sequence length="96" mass="9858">MRGCSAAGPGSASASRRNGRTPRSSKASRRASRARSASPYETRSPLARTDEASRLAVITMPVVVITTMAAVPAVNHHPKVTGSRAQTGSGPNSLSA</sequence>
<keyword evidence="4" id="KW-1185">Reference proteome</keyword>
<proteinExistence type="predicted"/>
<feature type="region of interest" description="Disordered" evidence="1">
    <location>
        <begin position="72"/>
        <end position="96"/>
    </location>
</feature>
<comment type="caution">
    <text evidence="3">The sequence shown here is derived from an EMBL/GenBank/DDBJ whole genome shotgun (WGS) entry which is preliminary data.</text>
</comment>
<dbReference type="EMBL" id="JBHSKL010000009">
    <property type="protein sequence ID" value="MFC5224518.1"/>
    <property type="molecule type" value="Genomic_DNA"/>
</dbReference>
<feature type="compositionally biased region" description="Low complexity" evidence="1">
    <location>
        <begin position="1"/>
        <end position="16"/>
    </location>
</feature>
<name>A0ABW0D2E0_STRFI</name>
<evidence type="ECO:0000256" key="1">
    <source>
        <dbReference type="SAM" id="MobiDB-lite"/>
    </source>
</evidence>
<accession>A0ABW0D2E0</accession>
<feature type="transmembrane region" description="Helical" evidence="2">
    <location>
        <begin position="55"/>
        <end position="74"/>
    </location>
</feature>
<dbReference type="Proteomes" id="UP001596156">
    <property type="component" value="Unassembled WGS sequence"/>
</dbReference>
<feature type="compositionally biased region" description="Polar residues" evidence="1">
    <location>
        <begin position="83"/>
        <end position="96"/>
    </location>
</feature>
<evidence type="ECO:0000313" key="3">
    <source>
        <dbReference type="EMBL" id="MFC5224518.1"/>
    </source>
</evidence>
<organism evidence="3 4">
    <name type="scientific">Streptomyces fimbriatus</name>
    <dbReference type="NCBI Taxonomy" id="68197"/>
    <lineage>
        <taxon>Bacteria</taxon>
        <taxon>Bacillati</taxon>
        <taxon>Actinomycetota</taxon>
        <taxon>Actinomycetes</taxon>
        <taxon>Kitasatosporales</taxon>
        <taxon>Streptomycetaceae</taxon>
        <taxon>Streptomyces</taxon>
    </lineage>
</organism>
<feature type="region of interest" description="Disordered" evidence="1">
    <location>
        <begin position="1"/>
        <end position="55"/>
    </location>
</feature>
<evidence type="ECO:0000313" key="4">
    <source>
        <dbReference type="Proteomes" id="UP001596156"/>
    </source>
</evidence>
<keyword evidence="2" id="KW-0812">Transmembrane</keyword>
<evidence type="ECO:0000256" key="2">
    <source>
        <dbReference type="SAM" id="Phobius"/>
    </source>
</evidence>
<dbReference type="RefSeq" id="WP_344645700.1">
    <property type="nucleotide sequence ID" value="NZ_BAAASS010000019.1"/>
</dbReference>
<reference evidence="4" key="1">
    <citation type="journal article" date="2019" name="Int. J. Syst. Evol. Microbiol.">
        <title>The Global Catalogue of Microorganisms (GCM) 10K type strain sequencing project: providing services to taxonomists for standard genome sequencing and annotation.</title>
        <authorList>
            <consortium name="The Broad Institute Genomics Platform"/>
            <consortium name="The Broad Institute Genome Sequencing Center for Infectious Disease"/>
            <person name="Wu L."/>
            <person name="Ma J."/>
        </authorList>
    </citation>
    <scope>NUCLEOTIDE SEQUENCE [LARGE SCALE GENOMIC DNA]</scope>
    <source>
        <strain evidence="4">CCM 8479</strain>
    </source>
</reference>
<protein>
    <submittedName>
        <fullName evidence="3">Uncharacterized protein</fullName>
    </submittedName>
</protein>
<keyword evidence="2" id="KW-0472">Membrane</keyword>